<protein>
    <submittedName>
        <fullName evidence="1">Uncharacterized protein</fullName>
    </submittedName>
</protein>
<gene>
    <name evidence="1" type="ORF">MEDL_29246</name>
</gene>
<proteinExistence type="predicted"/>
<evidence type="ECO:0000313" key="2">
    <source>
        <dbReference type="Proteomes" id="UP000683360"/>
    </source>
</evidence>
<name>A0A8S3SBP6_MYTED</name>
<dbReference type="OrthoDB" id="6104389at2759"/>
<comment type="caution">
    <text evidence="1">The sequence shown here is derived from an EMBL/GenBank/DDBJ whole genome shotgun (WGS) entry which is preliminary data.</text>
</comment>
<evidence type="ECO:0000313" key="1">
    <source>
        <dbReference type="EMBL" id="CAG2215482.1"/>
    </source>
</evidence>
<accession>A0A8S3SBP6</accession>
<reference evidence="1" key="1">
    <citation type="submission" date="2021-03" db="EMBL/GenBank/DDBJ databases">
        <authorList>
            <person name="Bekaert M."/>
        </authorList>
    </citation>
    <scope>NUCLEOTIDE SEQUENCE</scope>
</reference>
<dbReference type="Proteomes" id="UP000683360">
    <property type="component" value="Unassembled WGS sequence"/>
</dbReference>
<keyword evidence="2" id="KW-1185">Reference proteome</keyword>
<dbReference type="EMBL" id="CAJPWZ010001444">
    <property type="protein sequence ID" value="CAG2215482.1"/>
    <property type="molecule type" value="Genomic_DNA"/>
</dbReference>
<organism evidence="1 2">
    <name type="scientific">Mytilus edulis</name>
    <name type="common">Blue mussel</name>
    <dbReference type="NCBI Taxonomy" id="6550"/>
    <lineage>
        <taxon>Eukaryota</taxon>
        <taxon>Metazoa</taxon>
        <taxon>Spiralia</taxon>
        <taxon>Lophotrochozoa</taxon>
        <taxon>Mollusca</taxon>
        <taxon>Bivalvia</taxon>
        <taxon>Autobranchia</taxon>
        <taxon>Pteriomorphia</taxon>
        <taxon>Mytilida</taxon>
        <taxon>Mytiloidea</taxon>
        <taxon>Mytilidae</taxon>
        <taxon>Mytilinae</taxon>
        <taxon>Mytilus</taxon>
    </lineage>
</organism>
<sequence>MGYQTGLDSRLITPLTQHLDNKDTLVFTDGLPDWTGFTTHHATNSTPLVLQIKVLYETWEETKNREKYETILNKIKIGLKGHSSDYYHMQRFDVLHCGDVEKLIKKRQSLTDPILYYAYAEEIYSIIMRAHLNTGHGGRDKMLKEVNKKSPYKAMFGCDAKIGISSSSLPQEILGSLQTEEDLIQHLQISDKPDEISNDFQNELSSDKPNQLDEESQLNTALNLSETQETELDVQVCAVCENPCFSIIQCSTCAQYIHELCSNGTIPDTITCHLCSNEEVIRNERRYASDSMTKQAVRMRNLSERVLTEVDVGANVLVAIPHVDRGKGDPRKLMAVVTGKEEHGYKLGIKDGILRGLYTRNQFELSDNNFIAIHCVNYDNEISFRKAVSKVSLCDGQGYTKCG</sequence>
<dbReference type="AlphaFoldDB" id="A0A8S3SBP6"/>